<evidence type="ECO:0000313" key="2">
    <source>
        <dbReference type="Proteomes" id="UP000052015"/>
    </source>
</evidence>
<accession>A0A0R3JRJ1</accession>
<dbReference type="RefSeq" id="WP_057979416.1">
    <property type="nucleotide sequence ID" value="NZ_LKHP01000016.1"/>
</dbReference>
<name>A0A0R3JRJ1_CALMK</name>
<keyword evidence="2" id="KW-1185">Reference proteome</keyword>
<evidence type="ECO:0000313" key="1">
    <source>
        <dbReference type="EMBL" id="KRQ86086.1"/>
    </source>
</evidence>
<dbReference type="AlphaFoldDB" id="A0A0R3JRJ1"/>
<sequence>MSDYRINFGSVIGPSDTNKIYDILSILSEDDELIITMDGTDVHQSDEITKILEMNGFDVSQKGGHDDNKYHLIARRR</sequence>
<dbReference type="OrthoDB" id="1725415at2"/>
<dbReference type="EMBL" id="LKHP01000016">
    <property type="protein sequence ID" value="KRQ86086.1"/>
    <property type="molecule type" value="Genomic_DNA"/>
</dbReference>
<proteinExistence type="predicted"/>
<protein>
    <submittedName>
        <fullName evidence="1">Uncharacterized protein</fullName>
    </submittedName>
</protein>
<organism evidence="1 2">
    <name type="scientific">Caloramator mitchellensis</name>
    <dbReference type="NCBI Taxonomy" id="908809"/>
    <lineage>
        <taxon>Bacteria</taxon>
        <taxon>Bacillati</taxon>
        <taxon>Bacillota</taxon>
        <taxon>Clostridia</taxon>
        <taxon>Eubacteriales</taxon>
        <taxon>Clostridiaceae</taxon>
        <taxon>Caloramator</taxon>
    </lineage>
</organism>
<dbReference type="Proteomes" id="UP000052015">
    <property type="component" value="Unassembled WGS sequence"/>
</dbReference>
<gene>
    <name evidence="1" type="ORF">ABG79_02120</name>
</gene>
<comment type="caution">
    <text evidence="1">The sequence shown here is derived from an EMBL/GenBank/DDBJ whole genome shotgun (WGS) entry which is preliminary data.</text>
</comment>
<dbReference type="STRING" id="908809.ABG79_02120"/>
<reference evidence="1 2" key="1">
    <citation type="submission" date="2015-09" db="EMBL/GenBank/DDBJ databases">
        <title>Draft genome sequence of a Caloramator mitchellensis, a moderate thermophile from the Great Artesian Basin of Australia.</title>
        <authorList>
            <person name="Patel B.K."/>
        </authorList>
    </citation>
    <scope>NUCLEOTIDE SEQUENCE [LARGE SCALE GENOMIC DNA]</scope>
    <source>
        <strain evidence="1 2">VF08</strain>
    </source>
</reference>